<comment type="caution">
    <text evidence="4">The sequence shown here is derived from an EMBL/GenBank/DDBJ whole genome shotgun (WGS) entry which is preliminary data.</text>
</comment>
<dbReference type="RefSeq" id="WP_212530884.1">
    <property type="nucleotide sequence ID" value="NZ_JAGSOG010000140.1"/>
</dbReference>
<name>A0A941ESU8_9ACTN</name>
<dbReference type="Gene3D" id="3.60.40.10">
    <property type="entry name" value="PPM-type phosphatase domain"/>
    <property type="match status" value="1"/>
</dbReference>
<dbReference type="PROSITE" id="PS51746">
    <property type="entry name" value="PPM_2"/>
    <property type="match status" value="1"/>
</dbReference>
<reference evidence="4" key="1">
    <citation type="submission" date="2021-04" db="EMBL/GenBank/DDBJ databases">
        <title>Genome based classification of Actinospica acidithermotolerans sp. nov., an actinobacterium isolated from an Indonesian hot spring.</title>
        <authorList>
            <person name="Kusuma A.B."/>
            <person name="Putra K.E."/>
            <person name="Nafisah S."/>
            <person name="Loh J."/>
            <person name="Nouioui I."/>
            <person name="Goodfellow M."/>
        </authorList>
    </citation>
    <scope>NUCLEOTIDE SEQUENCE</scope>
    <source>
        <strain evidence="4">CSCA 57</strain>
    </source>
</reference>
<evidence type="ECO:0000313" key="5">
    <source>
        <dbReference type="Proteomes" id="UP000675781"/>
    </source>
</evidence>
<keyword evidence="2" id="KW-0472">Membrane</keyword>
<dbReference type="Pfam" id="PF13672">
    <property type="entry name" value="PP2C_2"/>
    <property type="match status" value="1"/>
</dbReference>
<feature type="compositionally biased region" description="Low complexity" evidence="1">
    <location>
        <begin position="500"/>
        <end position="527"/>
    </location>
</feature>
<organism evidence="4 5">
    <name type="scientific">Actinospica durhamensis</name>
    <dbReference type="NCBI Taxonomy" id="1508375"/>
    <lineage>
        <taxon>Bacteria</taxon>
        <taxon>Bacillati</taxon>
        <taxon>Actinomycetota</taxon>
        <taxon>Actinomycetes</taxon>
        <taxon>Catenulisporales</taxon>
        <taxon>Actinospicaceae</taxon>
        <taxon>Actinospica</taxon>
    </lineage>
</organism>
<dbReference type="CDD" id="cd00143">
    <property type="entry name" value="PP2Cc"/>
    <property type="match status" value="1"/>
</dbReference>
<feature type="compositionally biased region" description="Low complexity" evidence="1">
    <location>
        <begin position="460"/>
        <end position="477"/>
    </location>
</feature>
<feature type="region of interest" description="Disordered" evidence="1">
    <location>
        <begin position="460"/>
        <end position="551"/>
    </location>
</feature>
<dbReference type="SMART" id="SM00331">
    <property type="entry name" value="PP2C_SIG"/>
    <property type="match status" value="1"/>
</dbReference>
<keyword evidence="5" id="KW-1185">Reference proteome</keyword>
<dbReference type="AlphaFoldDB" id="A0A941ESU8"/>
<evidence type="ECO:0000313" key="4">
    <source>
        <dbReference type="EMBL" id="MBR7836406.1"/>
    </source>
</evidence>
<dbReference type="EMBL" id="JAGSOG010000140">
    <property type="protein sequence ID" value="MBR7836406.1"/>
    <property type="molecule type" value="Genomic_DNA"/>
</dbReference>
<dbReference type="SMART" id="SM00332">
    <property type="entry name" value="PP2Cc"/>
    <property type="match status" value="1"/>
</dbReference>
<gene>
    <name evidence="4" type="ORF">KDL01_24225</name>
</gene>
<feature type="compositionally biased region" description="Polar residues" evidence="1">
    <location>
        <begin position="484"/>
        <end position="499"/>
    </location>
</feature>
<dbReference type="InterPro" id="IPR001932">
    <property type="entry name" value="PPM-type_phosphatase-like_dom"/>
</dbReference>
<evidence type="ECO:0000256" key="2">
    <source>
        <dbReference type="SAM" id="Phobius"/>
    </source>
</evidence>
<dbReference type="InterPro" id="IPR036457">
    <property type="entry name" value="PPM-type-like_dom_sf"/>
</dbReference>
<feature type="transmembrane region" description="Helical" evidence="2">
    <location>
        <begin position="351"/>
        <end position="371"/>
    </location>
</feature>
<accession>A0A941ESU8</accession>
<evidence type="ECO:0000256" key="1">
    <source>
        <dbReference type="SAM" id="MobiDB-lite"/>
    </source>
</evidence>
<dbReference type="SUPFAM" id="SSF81606">
    <property type="entry name" value="PP2C-like"/>
    <property type="match status" value="1"/>
</dbReference>
<keyword evidence="2" id="KW-0812">Transmembrane</keyword>
<keyword evidence="2" id="KW-1133">Transmembrane helix</keyword>
<sequence>MSLSLRYAARSHVGLIRDGNEDSGYASARLLVIADGMGGQAAGEIASAVAVETLAELDSPHTTGLTGDPVRDLDERVKLANTKIRGIIAQNPELEGMGTTVTALFLAGGNHLAFAHIGDSRAYRLRGGLLEQISTDHTWVQRLIDEGQITEDEAGRHPQRSLLMRALGTSGEVDLDLTVLDLQAGDRFLLCSDGLSGFVPFSTLASTLSGYGDPHHAAETLIQHALRGGGADNITCIVADAYEQQAPGAHSSSQAETQYLELPVVVGAAAENQGSGLPSFSTGSRPVAGGTDPNVTGMIQTVSASAAAAPAPAAAPTEPGVSDTAELEAVDAASEAGAGGRKRRRWVKPTAIAGTCVIVLGAVAGGGYYWAQQQYYVGTDANGHVAIYQGVNMSLAGLKLSHVYVSEPVTVAGLPAAQQAKVRASITTNSLSDAQAIVSTLSIMENDCAALTAVVPTTTAAAPSLSPSPSATTPTAHASDKASDTASPKANASTGHATNSAGDTSSSLSPSATPSASADPSASLSSGITGLHQLSAQCPSNAGASGGSGTS</sequence>
<dbReference type="Proteomes" id="UP000675781">
    <property type="component" value="Unassembled WGS sequence"/>
</dbReference>
<feature type="domain" description="PPM-type phosphatase" evidence="3">
    <location>
        <begin position="6"/>
        <end position="241"/>
    </location>
</feature>
<protein>
    <submittedName>
        <fullName evidence="4">Protein phosphatase 2C domain-containing protein</fullName>
    </submittedName>
</protein>
<evidence type="ECO:0000259" key="3">
    <source>
        <dbReference type="PROSITE" id="PS51746"/>
    </source>
</evidence>
<proteinExistence type="predicted"/>